<evidence type="ECO:0000313" key="2">
    <source>
        <dbReference type="EMBL" id="ERJ10935.1"/>
    </source>
</evidence>
<dbReference type="AlphaFoldDB" id="U2FD55"/>
<reference evidence="2 3" key="1">
    <citation type="journal article" date="2011" name="J. Bacteriol.">
        <title>Genome sequence of Haloplasma contractile, an unusual contractile bacterium from a deep-sea anoxic brine lake.</title>
        <authorList>
            <person name="Antunes A."/>
            <person name="Alam I."/>
            <person name="El Dorry H."/>
            <person name="Siam R."/>
            <person name="Robertson A."/>
            <person name="Bajic V.B."/>
            <person name="Stingl U."/>
        </authorList>
    </citation>
    <scope>NUCLEOTIDE SEQUENCE [LARGE SCALE GENOMIC DNA]</scope>
    <source>
        <strain evidence="2 3">SSD-17B</strain>
    </source>
</reference>
<dbReference type="GO" id="GO:0016757">
    <property type="term" value="F:glycosyltransferase activity"/>
    <property type="evidence" value="ECO:0007669"/>
    <property type="project" value="UniProtKB-KW"/>
</dbReference>
<organism evidence="2 3">
    <name type="scientific">Haloplasma contractile SSD-17B</name>
    <dbReference type="NCBI Taxonomy" id="1033810"/>
    <lineage>
        <taxon>Bacteria</taxon>
        <taxon>Bacillati</taxon>
        <taxon>Mycoplasmatota</taxon>
        <taxon>Mollicutes</taxon>
        <taxon>Haloplasmatales</taxon>
        <taxon>Haloplasmataceae</taxon>
        <taxon>Haloplasma</taxon>
    </lineage>
</organism>
<reference evidence="2 3" key="2">
    <citation type="journal article" date="2013" name="PLoS ONE">
        <title>INDIGO - INtegrated Data Warehouse of MIcrobial GenOmes with Examples from the Red Sea Extremophiles.</title>
        <authorList>
            <person name="Alam I."/>
            <person name="Antunes A."/>
            <person name="Kamau A.A."/>
            <person name="Ba Alawi W."/>
            <person name="Kalkatawi M."/>
            <person name="Stingl U."/>
            <person name="Bajic V.B."/>
        </authorList>
    </citation>
    <scope>NUCLEOTIDE SEQUENCE [LARGE SCALE GENOMIC DNA]</scope>
    <source>
        <strain evidence="2 3">SSD-17B</strain>
    </source>
</reference>
<sequence length="423" mass="48776">MNILWIINLPLPEASNLMNKEVIPFGGWLVNASDFLSKSNNVNLTIAFPHKDVSGYKVIEGKRITYYAFSANTNNRKISDTKKLLSILNHAKPDIVHIQGTEYPHSLAFLQLCKERKLKHVISIQGLTSIIAKHYLSNLPLSAIKKITTRDFIKQDNILQQQEKFRQRGLFEIEALSIADNIIGRTTWDKACTTQVNPYASYYKCNETLRNEFYKNEWSLKECEKYSIFISQAYYPIKGLHNMLDALFILKKKYPSVKLYVAGHNFLKSDTIRDKLRHTSYAKYIIKLVHKHDLENHVCFTGVLNEKEMCERFLNSHTFINPSTIENESNSVSEAKLLGVPTIASYVGGVTDRIKSGYDGYLYQHDAPYMLAFYVDKIFSNDKLALELSENARLSALKIHNRKENTEQLLNIYNNIFEKKVKK</sequence>
<dbReference type="eggNOG" id="COG0438">
    <property type="taxonomic scope" value="Bacteria"/>
</dbReference>
<comment type="caution">
    <text evidence="2">The sequence shown here is derived from an EMBL/GenBank/DDBJ whole genome shotgun (WGS) entry which is preliminary data.</text>
</comment>
<keyword evidence="3" id="KW-1185">Reference proteome</keyword>
<dbReference type="OrthoDB" id="139410at2"/>
<dbReference type="InterPro" id="IPR050194">
    <property type="entry name" value="Glycosyltransferase_grp1"/>
</dbReference>
<dbReference type="SUPFAM" id="SSF53756">
    <property type="entry name" value="UDP-Glycosyltransferase/glycogen phosphorylase"/>
    <property type="match status" value="1"/>
</dbReference>
<accession>U2FD55</accession>
<dbReference type="FunCoup" id="U2FD55">
    <property type="interactions" value="170"/>
</dbReference>
<dbReference type="PANTHER" id="PTHR45947:SF3">
    <property type="entry name" value="SULFOQUINOVOSYL TRANSFERASE SQD2"/>
    <property type="match status" value="1"/>
</dbReference>
<name>U2FD55_9MOLU</name>
<dbReference type="CDD" id="cd03801">
    <property type="entry name" value="GT4_PimA-like"/>
    <property type="match status" value="1"/>
</dbReference>
<feature type="domain" description="Glycosyl transferase family 1" evidence="1">
    <location>
        <begin position="213"/>
        <end position="393"/>
    </location>
</feature>
<dbReference type="InParanoid" id="U2FD55"/>
<dbReference type="EMBL" id="AFNU02000022">
    <property type="protein sequence ID" value="ERJ10935.1"/>
    <property type="molecule type" value="Genomic_DNA"/>
</dbReference>
<keyword evidence="2" id="KW-0808">Transferase</keyword>
<dbReference type="InterPro" id="IPR001296">
    <property type="entry name" value="Glyco_trans_1"/>
</dbReference>
<evidence type="ECO:0000259" key="1">
    <source>
        <dbReference type="Pfam" id="PF00534"/>
    </source>
</evidence>
<dbReference type="Pfam" id="PF00534">
    <property type="entry name" value="Glycos_transf_1"/>
    <property type="match status" value="1"/>
</dbReference>
<dbReference type="EC" id="2.4.1.-" evidence="2"/>
<dbReference type="STRING" id="1033810.HLPCO_003058"/>
<gene>
    <name evidence="2" type="ORF">HLPCO_003058</name>
</gene>
<dbReference type="RefSeq" id="WP_008825335.1">
    <property type="nucleotide sequence ID" value="NZ_AFNU02000022.1"/>
</dbReference>
<dbReference type="PANTHER" id="PTHR45947">
    <property type="entry name" value="SULFOQUINOVOSYL TRANSFERASE SQD2"/>
    <property type="match status" value="1"/>
</dbReference>
<evidence type="ECO:0000313" key="3">
    <source>
        <dbReference type="Proteomes" id="UP000005707"/>
    </source>
</evidence>
<keyword evidence="2" id="KW-0328">Glycosyltransferase</keyword>
<dbReference type="Proteomes" id="UP000005707">
    <property type="component" value="Unassembled WGS sequence"/>
</dbReference>
<protein>
    <submittedName>
        <fullName evidence="2">UDP-glucoseLPS alpha-13-glucosyltransferase protein</fullName>
        <ecNumber evidence="2">2.4.1.-</ecNumber>
    </submittedName>
</protein>
<dbReference type="Gene3D" id="3.40.50.2000">
    <property type="entry name" value="Glycogen Phosphorylase B"/>
    <property type="match status" value="2"/>
</dbReference>
<proteinExistence type="predicted"/>